<dbReference type="Proteomes" id="UP000218702">
    <property type="component" value="Chromosome"/>
</dbReference>
<dbReference type="RefSeq" id="WP_096666528.1">
    <property type="nucleotide sequence ID" value="NZ_AP018316.1"/>
</dbReference>
<dbReference type="NCBIfam" id="TIGR04256">
    <property type="entry name" value="GxxExxY"/>
    <property type="match status" value="1"/>
</dbReference>
<accession>A0A1Z4V277</accession>
<evidence type="ECO:0008006" key="3">
    <source>
        <dbReference type="Google" id="ProtNLM"/>
    </source>
</evidence>
<keyword evidence="2" id="KW-1185">Reference proteome</keyword>
<dbReference type="InterPro" id="IPR026350">
    <property type="entry name" value="GxxExxY"/>
</dbReference>
<protein>
    <recommendedName>
        <fullName evidence="3">GxxExxY protein</fullName>
    </recommendedName>
</protein>
<gene>
    <name evidence="1" type="ORF">NIES806_18200</name>
</gene>
<dbReference type="Pfam" id="PF13366">
    <property type="entry name" value="PDDEXK_3"/>
    <property type="match status" value="1"/>
</dbReference>
<dbReference type="AlphaFoldDB" id="A0A1Z4V277"/>
<proteinExistence type="predicted"/>
<evidence type="ECO:0000313" key="2">
    <source>
        <dbReference type="Proteomes" id="UP000218702"/>
    </source>
</evidence>
<dbReference type="EMBL" id="AP018316">
    <property type="protein sequence ID" value="BAZ85616.1"/>
    <property type="molecule type" value="Genomic_DNA"/>
</dbReference>
<reference evidence="1 2" key="1">
    <citation type="submission" date="2017-06" db="EMBL/GenBank/DDBJ databases">
        <title>Genome sequencing of cyanobaciteial culture collection at National Institute for Environmental Studies (NIES).</title>
        <authorList>
            <person name="Hirose Y."/>
            <person name="Shimura Y."/>
            <person name="Fujisawa T."/>
            <person name="Nakamura Y."/>
            <person name="Kawachi M."/>
        </authorList>
    </citation>
    <scope>NUCLEOTIDE SEQUENCE [LARGE SCALE GENOMIC DNA]</scope>
    <source>
        <strain evidence="1 2">NIES-806</strain>
    </source>
</reference>
<evidence type="ECO:0000313" key="1">
    <source>
        <dbReference type="EMBL" id="BAZ85616.1"/>
    </source>
</evidence>
<dbReference type="KEGG" id="dcm:NIES806_18200"/>
<dbReference type="OrthoDB" id="9798792at2"/>
<name>A0A1Z4V277_9CYAN</name>
<organism evidence="1 2">
    <name type="scientific">Dolichospermum compactum NIES-806</name>
    <dbReference type="NCBI Taxonomy" id="1973481"/>
    <lineage>
        <taxon>Bacteria</taxon>
        <taxon>Bacillati</taxon>
        <taxon>Cyanobacteriota</taxon>
        <taxon>Cyanophyceae</taxon>
        <taxon>Nostocales</taxon>
        <taxon>Aphanizomenonaceae</taxon>
        <taxon>Dolichospermum</taxon>
        <taxon>Dolichospermum compactum</taxon>
    </lineage>
</organism>
<sequence>MNTPNTQNRKLDEITYIINGCAMKIHRTLGNGFQEVIYQRCMEIELQKSGLGFGREVEQVIYYEGIEVGTRRADFIVENQVVVELKAIINLEYVHLAQAKNYLVAYNFPVGLLINFGALKLEYKKVFNSRYQG</sequence>